<dbReference type="SUPFAM" id="SSF50685">
    <property type="entry name" value="Barwin-like endoglucanases"/>
    <property type="match status" value="1"/>
</dbReference>
<feature type="signal peptide" evidence="2">
    <location>
        <begin position="1"/>
        <end position="20"/>
    </location>
</feature>
<sequence>MEKMRVCIVVLACVVVSAAAQRGTNDANRPLEWRRRYGWTAFCAPGGPQGQAACGRCLR</sequence>
<keyword evidence="5" id="KW-1185">Reference proteome</keyword>
<evidence type="ECO:0000256" key="2">
    <source>
        <dbReference type="SAM" id="SignalP"/>
    </source>
</evidence>
<feature type="domain" description="Barwin" evidence="3">
    <location>
        <begin position="1"/>
        <end position="59"/>
    </location>
</feature>
<feature type="non-terminal residue" evidence="4">
    <location>
        <position position="1"/>
    </location>
</feature>
<evidence type="ECO:0000256" key="1">
    <source>
        <dbReference type="ARBA" id="ARBA00023157"/>
    </source>
</evidence>
<gene>
    <name evidence="4" type="ORF">Goklo_001578</name>
</gene>
<reference evidence="4 5" key="1">
    <citation type="journal article" date="2019" name="Genome Biol. Evol.">
        <title>Insights into the evolution of the New World diploid cottons (Gossypium, subgenus Houzingenia) based on genome sequencing.</title>
        <authorList>
            <person name="Grover C.E."/>
            <person name="Arick M.A. 2nd"/>
            <person name="Thrash A."/>
            <person name="Conover J.L."/>
            <person name="Sanders W.S."/>
            <person name="Peterson D.G."/>
            <person name="Frelichowski J.E."/>
            <person name="Scheffler J.A."/>
            <person name="Scheffler B.E."/>
            <person name="Wendel J.F."/>
        </authorList>
    </citation>
    <scope>NUCLEOTIDE SEQUENCE [LARGE SCALE GENOMIC DNA]</scope>
    <source>
        <strain evidence="4">57</strain>
        <tissue evidence="4">Leaf</tissue>
    </source>
</reference>
<protein>
    <recommendedName>
        <fullName evidence="3">Barwin domain-containing protein</fullName>
    </recommendedName>
</protein>
<keyword evidence="1" id="KW-1015">Disulfide bond</keyword>
<dbReference type="GO" id="GO:0050832">
    <property type="term" value="P:defense response to fungus"/>
    <property type="evidence" value="ECO:0007669"/>
    <property type="project" value="InterPro"/>
</dbReference>
<dbReference type="PRINTS" id="PR00602">
    <property type="entry name" value="BARWIN"/>
</dbReference>
<dbReference type="InterPro" id="IPR001153">
    <property type="entry name" value="Barwin_dom"/>
</dbReference>
<evidence type="ECO:0000313" key="5">
    <source>
        <dbReference type="Proteomes" id="UP000593573"/>
    </source>
</evidence>
<dbReference type="PROSITE" id="PS51174">
    <property type="entry name" value="BARWIN_3"/>
    <property type="match status" value="1"/>
</dbReference>
<proteinExistence type="predicted"/>
<comment type="caution">
    <text evidence="4">The sequence shown here is derived from an EMBL/GenBank/DDBJ whole genome shotgun (WGS) entry which is preliminary data.</text>
</comment>
<dbReference type="Gene3D" id="2.40.40.10">
    <property type="entry name" value="RlpA-like domain"/>
    <property type="match status" value="1"/>
</dbReference>
<dbReference type="GO" id="GO:0004540">
    <property type="term" value="F:RNA nuclease activity"/>
    <property type="evidence" value="ECO:0007669"/>
    <property type="project" value="InterPro"/>
</dbReference>
<dbReference type="Proteomes" id="UP000593573">
    <property type="component" value="Unassembled WGS sequence"/>
</dbReference>
<keyword evidence="2" id="KW-0732">Signal</keyword>
<dbReference type="GO" id="GO:0042742">
    <property type="term" value="P:defense response to bacterium"/>
    <property type="evidence" value="ECO:0007669"/>
    <property type="project" value="InterPro"/>
</dbReference>
<evidence type="ECO:0000313" key="4">
    <source>
        <dbReference type="EMBL" id="MBA0668690.1"/>
    </source>
</evidence>
<accession>A0A7J8W1C5</accession>
<organism evidence="4 5">
    <name type="scientific">Gossypium klotzschianum</name>
    <dbReference type="NCBI Taxonomy" id="34286"/>
    <lineage>
        <taxon>Eukaryota</taxon>
        <taxon>Viridiplantae</taxon>
        <taxon>Streptophyta</taxon>
        <taxon>Embryophyta</taxon>
        <taxon>Tracheophyta</taxon>
        <taxon>Spermatophyta</taxon>
        <taxon>Magnoliopsida</taxon>
        <taxon>eudicotyledons</taxon>
        <taxon>Gunneridae</taxon>
        <taxon>Pentapetalae</taxon>
        <taxon>rosids</taxon>
        <taxon>malvids</taxon>
        <taxon>Malvales</taxon>
        <taxon>Malvaceae</taxon>
        <taxon>Malvoideae</taxon>
        <taxon>Gossypium</taxon>
    </lineage>
</organism>
<feature type="chain" id="PRO_5029770665" description="Barwin domain-containing protein" evidence="2">
    <location>
        <begin position="21"/>
        <end position="59"/>
    </location>
</feature>
<dbReference type="InterPro" id="IPR044301">
    <property type="entry name" value="PR4"/>
</dbReference>
<dbReference type="PANTHER" id="PTHR46351">
    <property type="entry name" value="WOUND-INDUCED PROTEIN WIN2"/>
    <property type="match status" value="1"/>
</dbReference>
<dbReference type="EMBL" id="JABFAB010000013">
    <property type="protein sequence ID" value="MBA0668690.1"/>
    <property type="molecule type" value="Genomic_DNA"/>
</dbReference>
<dbReference type="AlphaFoldDB" id="A0A7J8W1C5"/>
<dbReference type="Pfam" id="PF00967">
    <property type="entry name" value="Barwin"/>
    <property type="match status" value="1"/>
</dbReference>
<name>A0A7J8W1C5_9ROSI</name>
<dbReference type="PANTHER" id="PTHR46351:SF6">
    <property type="entry name" value="PATHOGENESIS-RELATED PROTEIN PR-4A"/>
    <property type="match status" value="1"/>
</dbReference>
<evidence type="ECO:0000259" key="3">
    <source>
        <dbReference type="PROSITE" id="PS51174"/>
    </source>
</evidence>
<dbReference type="InterPro" id="IPR036908">
    <property type="entry name" value="RlpA-like_sf"/>
</dbReference>